<sequence length="825" mass="92901">MIALTVACLRALTSRAVFGAPPQHASENSGIKLIISFLYRAIKRTDSGNNEVEFTDTIPLEFNKKRSALQVLALKTAAHLNWDLEIFEQKLPLHMQDALMSALLNETMEEHKSPTSHATLDTGPLLPYQLFSVSLYHRYALRALLKSKLPAKPVRVSNVPIPGQQDPTHESREVQEGIYGMLERSAETSVRILEQLLGAGQVSVPNLATFTVHTHQSTSVAQSWERCKTMPDEEFKCQIHYDLGSYHFLQERYEDAFSHFSEAVKLFSELGSNPEYCNVNEAKLQGYYNSCASMCGRKTPVEQRSLYDRFNFALKNRYQGILDVLSEDNLHFEIPSYLRLNLELDLLTCTESTNGQLPEMLGLQVSTMNTIRCVLEGEVWNSSYPRLLVQAGHQGVNFLIQALAAKAVMYNGQQKQQVRRFIMSLCVQEGVGAIVTPALQSSPPIGTIFSQEELYQLCPDLRNTQATPPMDAVKKDLNESSDLIWDLIHSYDPSVLKSALNRYHDLKPQGPQPKTPVTDLNLKWELPIPVHNTLMKLGPPIVVNQSFIFLAKAFELTQAKSFMAALGLMDEVLELTQKLQGRDVPRFIKLVVWMRLQVRIQHALHLIPDIDEATVMDLSSEAKQCLAAHSVSGREGIAPWTSVNNWCVLLLLNSGEWESLLVGNLVPPHLPVMAIINPLAATAQSLREKNTNKKVWYDLWGIVVNILGSSIQHKRSSSGQTTTMERHQEDLTFSSNSFLKHIPGQRPFACPIVFITLIGFNILSQNPNDSFSVTHHSKFRFLVSNAIPLKKSIENSTWLLRYLTKIWPINNTITSKCWHLATKDL</sequence>
<evidence type="ECO:0000259" key="8">
    <source>
        <dbReference type="Pfam" id="PF25756"/>
    </source>
</evidence>
<protein>
    <recommendedName>
        <fullName evidence="8">INTS8 TPR repeats domain-containing protein</fullName>
    </recommendedName>
</protein>
<evidence type="ECO:0000313" key="10">
    <source>
        <dbReference type="Proteomes" id="UP001497623"/>
    </source>
</evidence>
<keyword evidence="4" id="KW-0158">Chromosome</keyword>
<evidence type="ECO:0000256" key="4">
    <source>
        <dbReference type="ARBA" id="ARBA00022454"/>
    </source>
</evidence>
<feature type="non-terminal residue" evidence="9">
    <location>
        <position position="825"/>
    </location>
</feature>
<name>A0AAV2Q815_MEGNR</name>
<reference evidence="9 10" key="1">
    <citation type="submission" date="2024-05" db="EMBL/GenBank/DDBJ databases">
        <authorList>
            <person name="Wallberg A."/>
        </authorList>
    </citation>
    <scope>NUCLEOTIDE SEQUENCE [LARGE SCALE GENOMIC DNA]</scope>
</reference>
<evidence type="ECO:0000256" key="1">
    <source>
        <dbReference type="ARBA" id="ARBA00004123"/>
    </source>
</evidence>
<keyword evidence="5" id="KW-0539">Nucleus</keyword>
<dbReference type="InterPro" id="IPR057980">
    <property type="entry name" value="TPR_INTS8"/>
</dbReference>
<dbReference type="PANTHER" id="PTHR13350:SF1">
    <property type="entry name" value="INTEGRATOR COMPLEX SUBUNIT 8"/>
    <property type="match status" value="1"/>
</dbReference>
<dbReference type="GO" id="GO:0032039">
    <property type="term" value="C:integrator complex"/>
    <property type="evidence" value="ECO:0007669"/>
    <property type="project" value="TreeGrafter"/>
</dbReference>
<comment type="caution">
    <text evidence="9">The sequence shown here is derived from an EMBL/GenBank/DDBJ whole genome shotgun (WGS) entry which is preliminary data.</text>
</comment>
<dbReference type="AlphaFoldDB" id="A0AAV2Q815"/>
<accession>A0AAV2Q815</accession>
<evidence type="ECO:0000313" key="9">
    <source>
        <dbReference type="EMBL" id="CAL4072953.1"/>
    </source>
</evidence>
<dbReference type="InterPro" id="IPR019734">
    <property type="entry name" value="TPR_rpt"/>
</dbReference>
<evidence type="ECO:0000256" key="6">
    <source>
        <dbReference type="PROSITE-ProRule" id="PRU00339"/>
    </source>
</evidence>
<organism evidence="9 10">
    <name type="scientific">Meganyctiphanes norvegica</name>
    <name type="common">Northern krill</name>
    <name type="synonym">Thysanopoda norvegica</name>
    <dbReference type="NCBI Taxonomy" id="48144"/>
    <lineage>
        <taxon>Eukaryota</taxon>
        <taxon>Metazoa</taxon>
        <taxon>Ecdysozoa</taxon>
        <taxon>Arthropoda</taxon>
        <taxon>Crustacea</taxon>
        <taxon>Multicrustacea</taxon>
        <taxon>Malacostraca</taxon>
        <taxon>Eumalacostraca</taxon>
        <taxon>Eucarida</taxon>
        <taxon>Euphausiacea</taxon>
        <taxon>Euphausiidae</taxon>
        <taxon>Meganyctiphanes</taxon>
    </lineage>
</organism>
<feature type="signal peptide" evidence="7">
    <location>
        <begin position="1"/>
        <end position="19"/>
    </location>
</feature>
<gene>
    <name evidence="9" type="ORF">MNOR_LOCUS8978</name>
</gene>
<dbReference type="EMBL" id="CAXKWB010004251">
    <property type="protein sequence ID" value="CAL4072953.1"/>
    <property type="molecule type" value="Genomic_DNA"/>
</dbReference>
<keyword evidence="7" id="KW-0732">Signal</keyword>
<evidence type="ECO:0000256" key="3">
    <source>
        <dbReference type="ARBA" id="ARBA00007147"/>
    </source>
</evidence>
<proteinExistence type="inferred from homology"/>
<keyword evidence="10" id="KW-1185">Reference proteome</keyword>
<evidence type="ECO:0000256" key="7">
    <source>
        <dbReference type="SAM" id="SignalP"/>
    </source>
</evidence>
<evidence type="ECO:0000256" key="5">
    <source>
        <dbReference type="ARBA" id="ARBA00023242"/>
    </source>
</evidence>
<dbReference type="Proteomes" id="UP001497623">
    <property type="component" value="Unassembled WGS sequence"/>
</dbReference>
<feature type="repeat" description="TPR" evidence="6">
    <location>
        <begin position="237"/>
        <end position="270"/>
    </location>
</feature>
<comment type="subcellular location">
    <subcellularLocation>
        <location evidence="2">Chromosome</location>
    </subcellularLocation>
    <subcellularLocation>
        <location evidence="1">Nucleus</location>
    </subcellularLocation>
</comment>
<dbReference type="Pfam" id="PF25756">
    <property type="entry name" value="TPR_INTS8"/>
    <property type="match status" value="1"/>
</dbReference>
<feature type="domain" description="INTS8 TPR repeats" evidence="8">
    <location>
        <begin position="479"/>
        <end position="810"/>
    </location>
</feature>
<comment type="similarity">
    <text evidence="3">Belongs to the Integrator subunit 8 family.</text>
</comment>
<feature type="chain" id="PRO_5043517101" description="INTS8 TPR repeats domain-containing protein" evidence="7">
    <location>
        <begin position="20"/>
        <end position="825"/>
    </location>
</feature>
<dbReference type="PROSITE" id="PS50005">
    <property type="entry name" value="TPR"/>
    <property type="match status" value="1"/>
</dbReference>
<keyword evidence="6" id="KW-0802">TPR repeat</keyword>
<dbReference type="PANTHER" id="PTHR13350">
    <property type="entry name" value="INTEGRATOR COMPLEX SUBUNIT 8"/>
    <property type="match status" value="1"/>
</dbReference>
<evidence type="ECO:0000256" key="2">
    <source>
        <dbReference type="ARBA" id="ARBA00004286"/>
    </source>
</evidence>
<dbReference type="InterPro" id="IPR038751">
    <property type="entry name" value="INTS8"/>
</dbReference>
<dbReference type="GO" id="GO:0005694">
    <property type="term" value="C:chromosome"/>
    <property type="evidence" value="ECO:0007669"/>
    <property type="project" value="UniProtKB-SubCell"/>
</dbReference>
<dbReference type="GO" id="GO:0034472">
    <property type="term" value="P:snRNA 3'-end processing"/>
    <property type="evidence" value="ECO:0007669"/>
    <property type="project" value="InterPro"/>
</dbReference>